<name>A0A0N1H889_9EURO</name>
<dbReference type="AlphaFoldDB" id="A0A0N1H889"/>
<proteinExistence type="predicted"/>
<gene>
    <name evidence="1" type="ORF">AB675_1906</name>
</gene>
<accession>A0A0N1H889</accession>
<sequence>MLQVTSTPFWDRPQPNLASMPPEILERIITFTLPHKVHVDEFSRSVGWEQIEYKWMPHAHGHVLLDSLDWVPGLFLVSKSFRQIARHVLAHHVDVTFKEHYRYPNYRGGVPRDVAKQHRAHFERLFAVDEQQGPSDYLTWAKGAGRDGVMVATVRAFMASPHGGIWGELGY</sequence>
<evidence type="ECO:0000313" key="1">
    <source>
        <dbReference type="EMBL" id="KPI43077.1"/>
    </source>
</evidence>
<dbReference type="GeneID" id="28733713"/>
<evidence type="ECO:0000313" key="2">
    <source>
        <dbReference type="Proteomes" id="UP000038010"/>
    </source>
</evidence>
<dbReference type="RefSeq" id="XP_018003040.1">
    <property type="nucleotide sequence ID" value="XM_018141833.1"/>
</dbReference>
<protein>
    <recommendedName>
        <fullName evidence="3">F-box domain-containing protein</fullName>
    </recommendedName>
</protein>
<comment type="caution">
    <text evidence="1">The sequence shown here is derived from an EMBL/GenBank/DDBJ whole genome shotgun (WGS) entry which is preliminary data.</text>
</comment>
<reference evidence="1 2" key="1">
    <citation type="submission" date="2015-06" db="EMBL/GenBank/DDBJ databases">
        <title>Draft genome of the ant-associated black yeast Phialophora attae CBS 131958.</title>
        <authorList>
            <person name="Moreno L.F."/>
            <person name="Stielow B.J."/>
            <person name="de Hoog S."/>
            <person name="Vicente V.A."/>
            <person name="Weiss V.A."/>
            <person name="de Vries M."/>
            <person name="Cruz L.M."/>
            <person name="Souza E.M."/>
        </authorList>
    </citation>
    <scope>NUCLEOTIDE SEQUENCE [LARGE SCALE GENOMIC DNA]</scope>
    <source>
        <strain evidence="1 2">CBS 131958</strain>
    </source>
</reference>
<dbReference type="EMBL" id="LFJN01000006">
    <property type="protein sequence ID" value="KPI43077.1"/>
    <property type="molecule type" value="Genomic_DNA"/>
</dbReference>
<organism evidence="1 2">
    <name type="scientific">Cyphellophora attinorum</name>
    <dbReference type="NCBI Taxonomy" id="1664694"/>
    <lineage>
        <taxon>Eukaryota</taxon>
        <taxon>Fungi</taxon>
        <taxon>Dikarya</taxon>
        <taxon>Ascomycota</taxon>
        <taxon>Pezizomycotina</taxon>
        <taxon>Eurotiomycetes</taxon>
        <taxon>Chaetothyriomycetidae</taxon>
        <taxon>Chaetothyriales</taxon>
        <taxon>Cyphellophoraceae</taxon>
        <taxon>Cyphellophora</taxon>
    </lineage>
</organism>
<keyword evidence="2" id="KW-1185">Reference proteome</keyword>
<dbReference type="VEuPathDB" id="FungiDB:AB675_1906"/>
<dbReference type="Proteomes" id="UP000038010">
    <property type="component" value="Unassembled WGS sequence"/>
</dbReference>
<evidence type="ECO:0008006" key="3">
    <source>
        <dbReference type="Google" id="ProtNLM"/>
    </source>
</evidence>